<dbReference type="Pfam" id="PF08393">
    <property type="entry name" value="DHC_N2"/>
    <property type="match status" value="1"/>
</dbReference>
<dbReference type="VEuPathDB" id="TriTrypDB:TcCLB.508545.9"/>
<dbReference type="EMBL" id="PRFC01000015">
    <property type="protein sequence ID" value="PWV18011.1"/>
    <property type="molecule type" value="Genomic_DNA"/>
</dbReference>
<evidence type="ECO:0000259" key="3">
    <source>
        <dbReference type="Pfam" id="PF12774"/>
    </source>
</evidence>
<dbReference type="VEuPathDB" id="TriTrypDB:TCDM_01687"/>
<dbReference type="VEuPathDB" id="TriTrypDB:TcG_03035"/>
<dbReference type="VEuPathDB" id="TriTrypDB:TCDM_01685"/>
<dbReference type="GO" id="GO:0060294">
    <property type="term" value="P:cilium movement involved in cell motility"/>
    <property type="evidence" value="ECO:0007669"/>
    <property type="project" value="TreeGrafter"/>
</dbReference>
<dbReference type="VEuPathDB" id="TriTrypDB:TcG_03036"/>
<dbReference type="VEuPathDB" id="TriTrypDB:TcCLB.510835.60"/>
<protein>
    <recommendedName>
        <fullName evidence="6">Dynein heavy chain</fullName>
    </recommendedName>
</protein>
<dbReference type="Gene3D" id="3.40.50.300">
    <property type="entry name" value="P-loop containing nucleotide triphosphate hydrolases"/>
    <property type="match status" value="2"/>
</dbReference>
<dbReference type="VEuPathDB" id="TriTrypDB:BCY84_12644"/>
<name>A0A2V2XB81_TRYCR</name>
<dbReference type="Gene3D" id="3.20.180.20">
    <property type="entry name" value="Dynein heavy chain, N-terminal domain 2"/>
    <property type="match status" value="1"/>
</dbReference>
<dbReference type="Gene3D" id="1.20.58.1120">
    <property type="match status" value="1"/>
</dbReference>
<organism evidence="4 5">
    <name type="scientific">Trypanosoma cruzi</name>
    <dbReference type="NCBI Taxonomy" id="5693"/>
    <lineage>
        <taxon>Eukaryota</taxon>
        <taxon>Discoba</taxon>
        <taxon>Euglenozoa</taxon>
        <taxon>Kinetoplastea</taxon>
        <taxon>Metakinetoplastina</taxon>
        <taxon>Trypanosomatida</taxon>
        <taxon>Trypanosomatidae</taxon>
        <taxon>Trypanosoma</taxon>
        <taxon>Schizotrypanum</taxon>
    </lineage>
</organism>
<dbReference type="VEuPathDB" id="TriTrypDB:TcCL_ESM02488"/>
<dbReference type="VEuPathDB" id="TriTrypDB:C3747_15g155"/>
<dbReference type="VEuPathDB" id="TriTrypDB:C4B63_45g69"/>
<dbReference type="PANTHER" id="PTHR10676:SF242">
    <property type="entry name" value="DYNEIN AXONEMAL HEAVY CHAIN 3"/>
    <property type="match status" value="1"/>
</dbReference>
<dbReference type="GO" id="GO:0008569">
    <property type="term" value="F:minus-end-directed microtubule motor activity"/>
    <property type="evidence" value="ECO:0007669"/>
    <property type="project" value="TreeGrafter"/>
</dbReference>
<dbReference type="GO" id="GO:0036156">
    <property type="term" value="C:inner dynein arm"/>
    <property type="evidence" value="ECO:0007669"/>
    <property type="project" value="TreeGrafter"/>
</dbReference>
<dbReference type="InterPro" id="IPR013602">
    <property type="entry name" value="Dynein_heavy_linker"/>
</dbReference>
<dbReference type="VEuPathDB" id="TriTrypDB:TcG_03037"/>
<comment type="caution">
    <text evidence="4">The sequence shown here is derived from an EMBL/GenBank/DDBJ whole genome shotgun (WGS) entry which is preliminary data.</text>
</comment>
<dbReference type="OMA" id="LINCGQH"/>
<accession>A0A2V2XB81</accession>
<evidence type="ECO:0000256" key="1">
    <source>
        <dbReference type="SAM" id="MobiDB-lite"/>
    </source>
</evidence>
<sequence>MDLQHENSVSLRFERVIAHFLDGIPRPFLKIVSDVEHGVTFEFCSVGFPPDYTGLTESVQFPEFRESQSFAPICLWHCGPSTPSSRMGAHYSPYVGTFRFNGKGVYFQKKVSDLKRHVLRVPTETCELKGTMSSKFDRDLRTSLFIDFYERIAENQLVHERESLRRIVVLSTQGVSEEYSGLVEEIVCEIKRLYLRACGHFMYQYMNRNLLFRRIVSPLCLSEPDNDCLTSNGKGKTDDFRFELALRFKSSISYLGESLPWSRKTHQFFSGLQELWVNRFGRLAIFDINTNHWRTNADAFLANLGCSMRAAFTRIRIEFYTQLEMLLFTGNLGLIQFASLDSNTLRKSDLGRVFLAVRVFLVNRIRTLIFEALKDLVHFFAAVGEGIISPSKARKIPLLEINLTVGDSGLPCSPSFALLRFGLADLLDELVDSFNNLPIPEVIIMRTLDFERRTLNSFDAEELPLKGALINYLDVAGSKIDELIREYSCFSTLPPTNGAYFTRAKEAVIEDRVRLLRESILKITNTSPDFVFSGCIAINCTEVKKWYVEHWTRYLENYLTTIQSDIHSYITATIERCRFYNACLNKEPKTVEELEEISCEIIVAESRSNEVKMKDCNRVIGWFDCLETLQVSVYTQLYAAALDLMRCPNEMMQLVLRSKEICTKSKPSIIEKLGEFRTSTRVQVTTISDGVQELLGLFNLEVCDIAAQTCEELRAIVDKVSKGIEYISYCEQSLGIDQVDSFEDFFPIVRTFEVLEQFWGAIFDSTTVRDYYNIPISTLNATQMIDHVQRCRRLLHFSTRNLRAYPGLVRLGRQQEQVLNDFECLEGILMCVTAPGLRKNHWKEISRILGKDPNTNLQIDSNVTLQKLLESRIQDHFYELKQVVDPAIVDFETEASLERMKSEAKRTRFIFEIIEGTEEVFALSPLCRDSISSQLETFLLDLRVLREHVSVSHYVINSINEWEAAVEKMRCTLSNWNEIEYEWIEVMYFGMTLEAISDGEIPAVESREWKFLREKVGSINGIFSILYAGLQKTQYTLFTAMIQENIQEQLTLASTILGDIRKVVMGLLDAKREAFPRFYFLSDRELISFLSVVNNTKLKQLLSKMYSRVCDVGVEGNSVTTFIAADGATLKAEVPIQLSAVPVDRWMKSFERTLRSSLLHELRACVESHYYVDSMTWLRGSCVQIIDVALRVIHNRDLHEALSLAGSMGINAYARRLRDLTEEYIRIAGAHMESGERRIVSSVIVFLLCFRREIQMALKAGIQTKEDLDKTAMLRTFMENDKIFIQTLGLRLPYGMEFLGNYTLPVLTPEYIEGGLYTIFLSFAASSFPIIIGNPERASTLQYCAEYLGRFWWCLQCHPALTLEGIVRDLRGALAIGAVFCLKDIDILEKPLILPFSNLFRSIETACQSGKQLCDGGFDKIGVEINDTTQYVQRDPCFQIVFTAPSTDKIPTGLSFAFRPIYIMPVDLTVVAQGALYRLGVSGWMTVGQRLALMYAQLIEVSPVIFTVKNLLTVIRDTIEFNKVPVAENLCTSFLNQFWQAVRTNERLQNLLEWNMLHTLGVSQDFWDDALSQLKASSEYEAILDRFTRFMNSNSNVVLLGPAYSGKTKLWKGWIGELHHVVISFRLMSCAEIYGDACQPGLLSSLAKQWDPLVNHVVVIENANFLQTSIIFDTPAFVRIRPHSGAAFIKGESVRLIAVASELNAANPRVMVEFAIFALPEPTRWKKFLKELLSTVPSYYTGVAYPVMVTLIDHILDTRHVPNRTSASYVNLFAVASRCSQLYKRWYVYAKSRCVSREEWISDQAFALQCAVFATTWSLGLHLHEKERHVLRVALEKSQLKLNRIAKEIGFTEDVLPSTEDDILHYIATPVGWKKMDKAKTATSEAGFASMWSRKWDGVDINQRTWSQFFPFPSRETTLTALEYLIDAGQSVLITGENGQGKSTILRQMRSNEGWVHQLVCNSTACRAVEINEALMRNMTLRQSKIYGPSIGRKLVLSVDDVNLPGEGRFSQVMHLFSFIDRFSAILSPSLGYVPIADVVCAGASTPGPSYEVEVENAVVRVRLPELEDSEIIGSLQKLFDVVCVKRRGLNVSKDIVTFLVAAHSIALRLMPIKLRGERASEDTTATLLGNNDNESVLQEYECCSISGFQMTHGVCISFMHHFLKVSDKALRFLSNSWDDAGAATVIFNFVYAFYANMIEYEEEKKQFKEELELSANMCLRNCFTPGPVRFDTVQDDIEMEENDGTDLPPCTSGKVQVWMRAYETALLSNVIEEPLNIDSRSSIIFSPIPPSQHRPPAGLPAGTMAPRLSQINYVSHWLSILISALHQYLRQPQTHVALIGRYDNGIRRALRVWGFSLRIHVAFLRENYVGPDANEQFKNDLIHIIQQTCRNDGRLVVFVPNSVLGLAWPMGTLDAILRGGDVTQLFTCEDLLFLLYGRRGMRRNFSGLTMAEYGELKQRICNRLSMVTHVLSYKELNHLRSTIRLISYVIPLSLRAPEMLSELVNGLIEAEEKNCQPMYEAVLRGGKLGPSALPMSPGSLNLAGHRLTHLLCDVFNVMKTELNLELEQLLEFCFETKRLCQFLERLRCDSAQSRHITQLPAAISAKMKVYKEDIDNKTDSAKIAIQQQMKTLLARLQRREKLLQHHESASTNFRKEAVKTEMLIMSEEETIQTQTGKVAIMLSTLGSRIAATRISQIKQFGNLLPSTKGALLMKAVCKIIGEELPGGSLREVWDSGKSIITSPKFISRLLAVSPCKIKYESLSELHTSLREVRYSELSPFASAMAEYVGTLMEAARLGEIVRGKNERLSKIRLEHSYYLSKVDAFDSRASEVLKKLEKDRAEVKQLLKRSEEMDAVKNDSGRRQSALALLSDIVDRFIPFHPSEDTATREALEKKGEGAVIMVAAHRALFAMLPKEQQVLRFRQLQSRLNGWGIAAPEELDDPIVSSLFPSVNNVTNSALLSTCSTYELLCLGALLQRVYFHWPFFGGASPAFEGMLKQILSIMCGGCTVASALSKGFKESLLDAARTGDGLLICDASVAFVLHELRPLLLLQPTLREAIMHQKSTRVALYGETVDVKSTFYVVCVSSSIVPFEKWGGITSRFMNVTNFHLKLDVKHCVQTTLLQSPITREDVGKKYFGDLSVEDGNPIETFNEALHEASALLCEDLDTLTGPDNSKLARLDVLIKDLSNCHGRVLRLKSNQENVMRQLKDTWKYLKQGIYSVESAIRVIEESILGRHWEPRKLEPFIIGAKELLRPYQSRISPHTFDALPEAHKEFYATINFVERVIQVLGCGWPCEFRGIFAWYILSSAIIGCDLLLQLRGEVYSPLTVVFNNEQYKALDRLVNRGSNVIVEEYVREVYAASSDSILKNVVHQFPVSSNSTLDFNRWGEEGIISGREDAIRCFFHYWLRLDYATCDTLASHLYNAFLFSIKEPNNEGLSEMNPLYDYMEKPPSDVYCLEEWLRLSLSACIPLCVVSMNANQTVKHYERYFKSKRLSYHFCHVSTTEEVDQLMKTVSVCFSDRPEQQGRGHCILAMLTPPEDASDEAVFVQSLSTHLSRYCRYGVWEPVRNGGRTRFPVLLCCVVCGVPGRETDSPNTTKKNNACIHMLEEWCLTLTHDTSFSRFYLFSILQDQSIFPPWEREGTTLMLEGPASLRLGENKKGVSRRSGNRTPSTFKLANAIELHTGLVTGQVMLRDLWAKERSGVAFPSLWQATVDRDDLTIILRLLALWLRKENNTETESRKGRSLRLSGRPDSRAPLSDTVSPDTSKAQQALLENAFAKFAFGIYAARMTTRRFRLAVSEVLSQRASLNTSEGGIREDARNFSVSIAIEEASKAGLSETGFLAELRNSNEDFLGLCEDESSAVAYRDLLDASLQKIIYGTCESPTWTRLKHSVGLDPRTSDPTAYAVDLNQAPSRDLIQLLFLWEKDHMEGLLSVLQEKGQNAVVYRVRAAMGQLTRWVPGETLTVWLPALQHPRLLLYAFAARAVSRKLDELNRVEMVLVMSRRYSLLHDDIILFGAAPSETLEQEVLHRTDWDAAHLAWKKDVDEKDHEEDIVLAVRFQKVSNTNTGGQSGDLLWEVSPGEKRVDVSLPRGARASVVFLTETSTGSPLKTLEIRSTCPLPVLCASAAVTGNGREVEWPLLLDMPLHVIWRGTDNLLKRRKSSSIRRYSTLGEEDSLMRSTRRSIVDVPSSALSNSLSFFVTIS</sequence>
<dbReference type="Proteomes" id="UP000246078">
    <property type="component" value="Unassembled WGS sequence"/>
</dbReference>
<dbReference type="Pfam" id="PF12775">
    <property type="entry name" value="AAA_7"/>
    <property type="match status" value="1"/>
</dbReference>
<feature type="domain" description="Dynein heavy chain linker" evidence="2">
    <location>
        <begin position="749"/>
        <end position="1165"/>
    </location>
</feature>
<dbReference type="InterPro" id="IPR026983">
    <property type="entry name" value="DHC"/>
</dbReference>
<dbReference type="VEuPathDB" id="TriTrypDB:TcYC6_0079790"/>
<dbReference type="GO" id="GO:0051959">
    <property type="term" value="F:dynein light intermediate chain binding"/>
    <property type="evidence" value="ECO:0007669"/>
    <property type="project" value="InterPro"/>
</dbReference>
<dbReference type="GO" id="GO:0097729">
    <property type="term" value="C:9+2 motile cilium"/>
    <property type="evidence" value="ECO:0007669"/>
    <property type="project" value="TreeGrafter"/>
</dbReference>
<dbReference type="CDD" id="cd00267">
    <property type="entry name" value="ABC_ATPase"/>
    <property type="match status" value="1"/>
</dbReference>
<dbReference type="VEuPathDB" id="TriTrypDB:C4B63_45g71"/>
<feature type="domain" description="Dynein heavy chain hydrolytic ATP-binding dynein motor region" evidence="3">
    <location>
        <begin position="1294"/>
        <end position="1523"/>
    </location>
</feature>
<evidence type="ECO:0008006" key="6">
    <source>
        <dbReference type="Google" id="ProtNLM"/>
    </source>
</evidence>
<evidence type="ECO:0000313" key="4">
    <source>
        <dbReference type="EMBL" id="PWV18011.1"/>
    </source>
</evidence>
<dbReference type="VEuPathDB" id="TriTrypDB:TcCLB.506401.350"/>
<dbReference type="VEuPathDB" id="TriTrypDB:Tc_MARK_8293"/>
<reference evidence="4 5" key="1">
    <citation type="journal article" date="2018" name="Microb. Genom.">
        <title>Expanding an expanded genome: long-read sequencing of Trypanosoma cruzi.</title>
        <authorList>
            <person name="Berna L."/>
            <person name="Rodriguez M."/>
            <person name="Chiribao M.L."/>
            <person name="Parodi-Talice A."/>
            <person name="Pita S."/>
            <person name="Rijo G."/>
            <person name="Alvarez-Valin F."/>
            <person name="Robello C."/>
        </authorList>
    </citation>
    <scope>NUCLEOTIDE SEQUENCE [LARGE SCALE GENOMIC DNA]</scope>
    <source>
        <strain evidence="4 5">TCC</strain>
    </source>
</reference>
<dbReference type="InterPro" id="IPR027417">
    <property type="entry name" value="P-loop_NTPase"/>
</dbReference>
<gene>
    <name evidence="4" type="ORF">C3747_15g155</name>
</gene>
<dbReference type="GO" id="GO:0045505">
    <property type="term" value="F:dynein intermediate chain binding"/>
    <property type="evidence" value="ECO:0007669"/>
    <property type="project" value="InterPro"/>
</dbReference>
<dbReference type="VEuPathDB" id="TriTrypDB:ECC02_000857"/>
<dbReference type="InterPro" id="IPR042228">
    <property type="entry name" value="Dynein_linker_3"/>
</dbReference>
<dbReference type="GO" id="GO:0005524">
    <property type="term" value="F:ATP binding"/>
    <property type="evidence" value="ECO:0007669"/>
    <property type="project" value="InterPro"/>
</dbReference>
<dbReference type="Pfam" id="PF12774">
    <property type="entry name" value="AAA_6"/>
    <property type="match status" value="1"/>
</dbReference>
<proteinExistence type="predicted"/>
<dbReference type="VEuPathDB" id="TriTrypDB:TCDM_01686"/>
<evidence type="ECO:0000313" key="5">
    <source>
        <dbReference type="Proteomes" id="UP000246078"/>
    </source>
</evidence>
<dbReference type="VEuPathDB" id="TriTrypDB:TCSYLVIO_009768"/>
<dbReference type="PANTHER" id="PTHR10676">
    <property type="entry name" value="DYNEIN HEAVY CHAIN FAMILY PROTEIN"/>
    <property type="match status" value="1"/>
</dbReference>
<feature type="region of interest" description="Disordered" evidence="1">
    <location>
        <begin position="3743"/>
        <end position="3770"/>
    </location>
</feature>
<dbReference type="VEuPathDB" id="TriTrypDB:TcBrA4_0001020"/>
<dbReference type="InterPro" id="IPR035699">
    <property type="entry name" value="AAA_6"/>
</dbReference>
<evidence type="ECO:0000259" key="2">
    <source>
        <dbReference type="Pfam" id="PF08393"/>
    </source>
</evidence>
<dbReference type="OrthoDB" id="244316at2759"/>